<dbReference type="InterPro" id="IPR005101">
    <property type="entry name" value="Cryptochr/Photolyase_FAD-bd"/>
</dbReference>
<proteinExistence type="inferred from homology"/>
<feature type="domain" description="Cryptochrome/DNA photolyase FAD-binding" evidence="6">
    <location>
        <begin position="91"/>
        <end position="275"/>
    </location>
</feature>
<evidence type="ECO:0000313" key="7">
    <source>
        <dbReference type="EMBL" id="CAK0806949.1"/>
    </source>
</evidence>
<keyword evidence="3" id="KW-0285">Flavoprotein</keyword>
<sequence>RSWWDFGEAAALSRLERFVASVLCHGDFEGRGRLVAAEQSTSELSPYIRFGELSVRTVYWRARQVEGRTSQRLFQDSEYVGQGDARVHATFLRRLVWRDMAYWFLWEFPTLPTVSLRVQYEEQVWGGTARQLQRWKSGRTGFPLVDAAMRQLWAVGWMPNYLRHLVAQTLIEYLDISWKDGLQWFDWTLVDGDVAINSFMWQNGGHSGPDHWNMVLHPVHAAKACDPDGRYVRRWLPELAGVPDEFVHRPWEARVPLPISYPSRLVADLDSARRAHARGVIDVRRRHPEMVSRCGHEWLRLPGRGGLLAKLVTRDEFRAETEDFLVRQTPARRGAARKPLGAGELVLADIARQAEGG</sequence>
<evidence type="ECO:0000259" key="6">
    <source>
        <dbReference type="Pfam" id="PF03441"/>
    </source>
</evidence>
<keyword evidence="5" id="KW-0157">Chromophore</keyword>
<dbReference type="PANTHER" id="PTHR11455:SF18">
    <property type="entry name" value="SI:CH1073-390K14.1"/>
    <property type="match status" value="1"/>
</dbReference>
<evidence type="ECO:0000256" key="5">
    <source>
        <dbReference type="ARBA" id="ARBA00022991"/>
    </source>
</evidence>
<comment type="caution">
    <text evidence="7">The sequence shown here is derived from an EMBL/GenBank/DDBJ whole genome shotgun (WGS) entry which is preliminary data.</text>
</comment>
<dbReference type="Gene3D" id="1.10.579.10">
    <property type="entry name" value="DNA Cyclobutane Dipyrimidine Photolyase, subunit A, domain 3"/>
    <property type="match status" value="1"/>
</dbReference>
<evidence type="ECO:0000256" key="2">
    <source>
        <dbReference type="ARBA" id="ARBA00005862"/>
    </source>
</evidence>
<dbReference type="Proteomes" id="UP001189429">
    <property type="component" value="Unassembled WGS sequence"/>
</dbReference>
<name>A0ABN9QPJ4_9DINO</name>
<keyword evidence="4" id="KW-0274">FAD</keyword>
<comment type="similarity">
    <text evidence="2">Belongs to the DNA photolyase class-1 family.</text>
</comment>
<dbReference type="InterPro" id="IPR018394">
    <property type="entry name" value="DNA_photolyase_1_CS_C"/>
</dbReference>
<dbReference type="EMBL" id="CAUYUJ010003812">
    <property type="protein sequence ID" value="CAK0806949.1"/>
    <property type="molecule type" value="Genomic_DNA"/>
</dbReference>
<evidence type="ECO:0000256" key="1">
    <source>
        <dbReference type="ARBA" id="ARBA00001974"/>
    </source>
</evidence>
<comment type="cofactor">
    <cofactor evidence="1">
        <name>FAD</name>
        <dbReference type="ChEBI" id="CHEBI:57692"/>
    </cofactor>
</comment>
<evidence type="ECO:0000313" key="8">
    <source>
        <dbReference type="Proteomes" id="UP001189429"/>
    </source>
</evidence>
<evidence type="ECO:0000256" key="3">
    <source>
        <dbReference type="ARBA" id="ARBA00022630"/>
    </source>
</evidence>
<dbReference type="PRINTS" id="PR00147">
    <property type="entry name" value="DNAPHOTLYASE"/>
</dbReference>
<evidence type="ECO:0000256" key="4">
    <source>
        <dbReference type="ARBA" id="ARBA00022827"/>
    </source>
</evidence>
<reference evidence="7" key="1">
    <citation type="submission" date="2023-10" db="EMBL/GenBank/DDBJ databases">
        <authorList>
            <person name="Chen Y."/>
            <person name="Shah S."/>
            <person name="Dougan E. K."/>
            <person name="Thang M."/>
            <person name="Chan C."/>
        </authorList>
    </citation>
    <scope>NUCLEOTIDE SEQUENCE [LARGE SCALE GENOMIC DNA]</scope>
</reference>
<dbReference type="PANTHER" id="PTHR11455">
    <property type="entry name" value="CRYPTOCHROME"/>
    <property type="match status" value="1"/>
</dbReference>
<keyword evidence="8" id="KW-1185">Reference proteome</keyword>
<dbReference type="InterPro" id="IPR002081">
    <property type="entry name" value="Cryptochrome/DNA_photolyase_1"/>
</dbReference>
<dbReference type="Gene3D" id="1.25.40.80">
    <property type="match status" value="1"/>
</dbReference>
<feature type="non-terminal residue" evidence="7">
    <location>
        <position position="1"/>
    </location>
</feature>
<protein>
    <recommendedName>
        <fullName evidence="6">Cryptochrome/DNA photolyase FAD-binding domain-containing protein</fullName>
    </recommendedName>
</protein>
<organism evidence="7 8">
    <name type="scientific">Prorocentrum cordatum</name>
    <dbReference type="NCBI Taxonomy" id="2364126"/>
    <lineage>
        <taxon>Eukaryota</taxon>
        <taxon>Sar</taxon>
        <taxon>Alveolata</taxon>
        <taxon>Dinophyceae</taxon>
        <taxon>Prorocentrales</taxon>
        <taxon>Prorocentraceae</taxon>
        <taxon>Prorocentrum</taxon>
    </lineage>
</organism>
<dbReference type="InterPro" id="IPR036134">
    <property type="entry name" value="Crypto/Photolyase_FAD-like_sf"/>
</dbReference>
<dbReference type="PROSITE" id="PS00394">
    <property type="entry name" value="DNA_PHOTOLYASES_1_1"/>
    <property type="match status" value="1"/>
</dbReference>
<accession>A0ABN9QPJ4</accession>
<gene>
    <name evidence="7" type="ORF">PCOR1329_LOCUS12994</name>
</gene>
<dbReference type="Pfam" id="PF03441">
    <property type="entry name" value="FAD_binding_7"/>
    <property type="match status" value="1"/>
</dbReference>
<dbReference type="SUPFAM" id="SSF48173">
    <property type="entry name" value="Cryptochrome/photolyase FAD-binding domain"/>
    <property type="match status" value="1"/>
</dbReference>